<accession>W7TTC3</accession>
<feature type="compositionally biased region" description="Pro residues" evidence="1">
    <location>
        <begin position="99"/>
        <end position="110"/>
    </location>
</feature>
<keyword evidence="3" id="KW-1185">Reference proteome</keyword>
<comment type="caution">
    <text evidence="2">The sequence shown here is derived from an EMBL/GenBank/DDBJ whole genome shotgun (WGS) entry which is preliminary data.</text>
</comment>
<protein>
    <submittedName>
        <fullName evidence="2">Uncharacterized protein</fullName>
    </submittedName>
</protein>
<dbReference type="AlphaFoldDB" id="W7TTC3"/>
<dbReference type="Proteomes" id="UP000019335">
    <property type="component" value="Chromosome 3"/>
</dbReference>
<sequence>MSFPLVLPSLFISPCPRVPPWLPSHSLSRRFFPHPTLSSQSLVPFPPPLSPLDPHASYHSLPIETIFPSPPSPSFSFIPRSVSSGASLNFPLGLSDTLPPHPAASPPPTRSPLFLRPPLSSSPSPPPVLSSFTRCFLRLTFFALNPSSPRWLLPSSPFRLPPLLPSLLPVPSSPKPLSPSSLLPPPSFLPLPALKNLAGCLSSSN</sequence>
<gene>
    <name evidence="2" type="ORF">Naga_100042g2</name>
</gene>
<proteinExistence type="predicted"/>
<reference evidence="2 3" key="1">
    <citation type="journal article" date="2014" name="Mol. Plant">
        <title>Chromosome Scale Genome Assembly and Transcriptome Profiling of Nannochloropsis gaditana in Nitrogen Depletion.</title>
        <authorList>
            <person name="Corteggiani Carpinelli E."/>
            <person name="Telatin A."/>
            <person name="Vitulo N."/>
            <person name="Forcato C."/>
            <person name="D'Angelo M."/>
            <person name="Schiavon R."/>
            <person name="Vezzi A."/>
            <person name="Giacometti G.M."/>
            <person name="Morosinotto T."/>
            <person name="Valle G."/>
        </authorList>
    </citation>
    <scope>NUCLEOTIDE SEQUENCE [LARGE SCALE GENOMIC DNA]</scope>
    <source>
        <strain evidence="2 3">B-31</strain>
    </source>
</reference>
<feature type="region of interest" description="Disordered" evidence="1">
    <location>
        <begin position="98"/>
        <end position="119"/>
    </location>
</feature>
<evidence type="ECO:0000313" key="3">
    <source>
        <dbReference type="Proteomes" id="UP000019335"/>
    </source>
</evidence>
<evidence type="ECO:0000313" key="2">
    <source>
        <dbReference type="EMBL" id="EWM29402.1"/>
    </source>
</evidence>
<name>W7TTC3_9STRA</name>
<dbReference type="EMBL" id="AZIL01000168">
    <property type="protein sequence ID" value="EWM29402.1"/>
    <property type="molecule type" value="Genomic_DNA"/>
</dbReference>
<evidence type="ECO:0000256" key="1">
    <source>
        <dbReference type="SAM" id="MobiDB-lite"/>
    </source>
</evidence>
<organism evidence="2 3">
    <name type="scientific">Nannochloropsis gaditana</name>
    <dbReference type="NCBI Taxonomy" id="72520"/>
    <lineage>
        <taxon>Eukaryota</taxon>
        <taxon>Sar</taxon>
        <taxon>Stramenopiles</taxon>
        <taxon>Ochrophyta</taxon>
        <taxon>Eustigmatophyceae</taxon>
        <taxon>Eustigmatales</taxon>
        <taxon>Monodopsidaceae</taxon>
        <taxon>Nannochloropsis</taxon>
    </lineage>
</organism>